<organism evidence="1 2">
    <name type="scientific">Desulfosporosinus fructosivorans</name>
    <dbReference type="NCBI Taxonomy" id="2018669"/>
    <lineage>
        <taxon>Bacteria</taxon>
        <taxon>Bacillati</taxon>
        <taxon>Bacillota</taxon>
        <taxon>Clostridia</taxon>
        <taxon>Eubacteriales</taxon>
        <taxon>Desulfitobacteriaceae</taxon>
        <taxon>Desulfosporosinus</taxon>
    </lineage>
</organism>
<dbReference type="Proteomes" id="UP000298460">
    <property type="component" value="Unassembled WGS sequence"/>
</dbReference>
<dbReference type="RefSeq" id="WP_135552859.1">
    <property type="nucleotide sequence ID" value="NZ_SPQQ01000025.1"/>
</dbReference>
<proteinExistence type="predicted"/>
<protein>
    <submittedName>
        <fullName evidence="1">Uncharacterized protein</fullName>
    </submittedName>
</protein>
<accession>A0A4Z0QX52</accession>
<gene>
    <name evidence="1" type="ORF">E4K67_28200</name>
</gene>
<dbReference type="OrthoDB" id="1794039at2"/>
<dbReference type="Pfam" id="PF06386">
    <property type="entry name" value="GvpL_GvpF"/>
    <property type="match status" value="1"/>
</dbReference>
<dbReference type="GO" id="GO:0031412">
    <property type="term" value="P:gas vesicle organization"/>
    <property type="evidence" value="ECO:0007669"/>
    <property type="project" value="InterPro"/>
</dbReference>
<name>A0A4Z0QX52_9FIRM</name>
<dbReference type="InterPro" id="IPR009430">
    <property type="entry name" value="GvpL/GvpF"/>
</dbReference>
<reference evidence="1 2" key="1">
    <citation type="submission" date="2019-03" db="EMBL/GenBank/DDBJ databases">
        <title>Draft Genome Sequence of Desulfosporosinus fructosivorans Strain 63.6F, Isolated from Marine Sediment in the Baltic Sea.</title>
        <authorList>
            <person name="Hausmann B."/>
            <person name="Vandieken V."/>
            <person name="Pjevac P."/>
            <person name="Schreck K."/>
            <person name="Herbold C.W."/>
            <person name="Loy A."/>
        </authorList>
    </citation>
    <scope>NUCLEOTIDE SEQUENCE [LARGE SCALE GENOMIC DNA]</scope>
    <source>
        <strain evidence="1 2">63.6F</strain>
    </source>
</reference>
<keyword evidence="2" id="KW-1185">Reference proteome</keyword>
<dbReference type="GO" id="GO:0031411">
    <property type="term" value="C:gas vesicle"/>
    <property type="evidence" value="ECO:0007669"/>
    <property type="project" value="InterPro"/>
</dbReference>
<dbReference type="AlphaFoldDB" id="A0A4Z0QX52"/>
<sequence>MKRPYLLGFIRNGTNLPSEPPFSITMATVGSHSVIWCKSPKEIFTTKQDFLSAMLQWFEEIRSLQLTVLPIQSGVSASSEVHLVELLQTYKRELDLCFDKVEGCSEYCLTIPQRNQEFVHVAYAALRENVQNGKEYLDRMRVWHQLIEREVAKAREVITHFSSRLTPWIKDCWSESPQTRGAGINMGFLVANTFKQEFINELKILLDEVDFTGEWTGPWPPFHFSSFSLKPEYFLLHESLNWG</sequence>
<evidence type="ECO:0000313" key="1">
    <source>
        <dbReference type="EMBL" id="TGE34889.1"/>
    </source>
</evidence>
<evidence type="ECO:0000313" key="2">
    <source>
        <dbReference type="Proteomes" id="UP000298460"/>
    </source>
</evidence>
<dbReference type="EMBL" id="SPQQ01000025">
    <property type="protein sequence ID" value="TGE34889.1"/>
    <property type="molecule type" value="Genomic_DNA"/>
</dbReference>
<comment type="caution">
    <text evidence="1">The sequence shown here is derived from an EMBL/GenBank/DDBJ whole genome shotgun (WGS) entry which is preliminary data.</text>
</comment>